<feature type="domain" description="Penicillin-binding protein transpeptidase" evidence="21">
    <location>
        <begin position="460"/>
        <end position="752"/>
    </location>
</feature>
<dbReference type="Pfam" id="PF00905">
    <property type="entry name" value="Transpeptidase"/>
    <property type="match status" value="1"/>
</dbReference>
<keyword evidence="14 20" id="KW-0472">Membrane</keyword>
<dbReference type="Gene3D" id="1.10.3810.10">
    <property type="entry name" value="Biosynthetic peptidoglycan transglycosylase-like"/>
    <property type="match status" value="1"/>
</dbReference>
<protein>
    <submittedName>
        <fullName evidence="23">Transglycosylase domain-containing protein</fullName>
    </submittedName>
</protein>
<keyword evidence="8" id="KW-0808">Transferase</keyword>
<keyword evidence="7" id="KW-0328">Glycosyltransferase</keyword>
<evidence type="ECO:0000256" key="17">
    <source>
        <dbReference type="ARBA" id="ARBA00034000"/>
    </source>
</evidence>
<keyword evidence="15" id="KW-0511">Multifunctional enzyme</keyword>
<keyword evidence="10" id="KW-0378">Hydrolase</keyword>
<sequence length="858" mass="93676">MSPTEQSPNTAAQGHAAQGHAAQGHAAQGNSGRIGRGFSAAWSGFVRKWRESRLFKAVAVLLIGGMLLFAAGYAWLGAGLPSADRLLTYQPALPTMVRGADGEIVNSYARERRVQLRYVDFPEQLQNAFLAAEDKTFWSHGGVDIGGLAGAVVDYVSKMGSGERAKGGSTITQQVAKNILVGDEYSITRKLKEMILAQRIEGVLDKEQILELYLNEIPLGRQSFGVQAAARAYFDKDVNALDLHEAAFLAILPKAPERYGRSQYRDMAIARRNYVLDQMVDNDWATRAEADAAKAQPLGLVQNRRESYDPAGGYFIEEVRRRLLGMYGEKAEDGPNSVYAGGLWVRTSLDLEMQKAARKALRAGLMRYHGNRGWTGPIATIDMDENWQTQLIVSNLAIDYQDWRVGVVTERSGTDAQIGFSDGETASLGNLPDALKAGDVIVASPEGAGWRVRTIPEVSGGLVVQNPQTGRVLAMQGGFDSRLGSFNRATQAERQPGSTIKPFVYATGLDQGMTPATLVTDGPFCVYQGAALGEKCFRNFGNTRGAGEQTMRWGLEQSRNLMTVHIANDSGMDNVIGTFERVGIGSYDPYLAFALGAGDTTVLQMVNAYSALANHGRQFDASVIDYVQDKNGKVIWRADKRRCARCNQDEWDGKSMPRLAEAGKQVMDPGTAYQVVHMLEGVVQRGTATRLRDLDLPLFGKTGTTSGPTNAWFMGGSADLVAGVYVGFDQPRNLGGWVQGGNTAAPIVKELIQDTKARWPTTPVQAPDGIRMVRIDRRSGKRVFDGWPSLTEYTPATIWEAFKPDTEPRRSLDRQTLEEKRMAALAAIRAARAERRASTSNDAVAIDDTFLEDQGGIY</sequence>
<dbReference type="RefSeq" id="WP_185883680.1">
    <property type="nucleotide sequence ID" value="NZ_CP060052.1"/>
</dbReference>
<evidence type="ECO:0000256" key="1">
    <source>
        <dbReference type="ARBA" id="ARBA00004370"/>
    </source>
</evidence>
<feature type="domain" description="Glycosyl transferase family 51" evidence="22">
    <location>
        <begin position="102"/>
        <end position="279"/>
    </location>
</feature>
<evidence type="ECO:0000256" key="5">
    <source>
        <dbReference type="ARBA" id="ARBA00022645"/>
    </source>
</evidence>
<feature type="compositionally biased region" description="Low complexity" evidence="19">
    <location>
        <begin position="11"/>
        <end position="29"/>
    </location>
</feature>
<dbReference type="EMBL" id="CP060052">
    <property type="protein sequence ID" value="QNE04399.1"/>
    <property type="molecule type" value="Genomic_DNA"/>
</dbReference>
<dbReference type="Gene3D" id="3.40.710.10">
    <property type="entry name" value="DD-peptidase/beta-lactamase superfamily"/>
    <property type="match status" value="2"/>
</dbReference>
<dbReference type="GO" id="GO:0008360">
    <property type="term" value="P:regulation of cell shape"/>
    <property type="evidence" value="ECO:0007669"/>
    <property type="project" value="UniProtKB-KW"/>
</dbReference>
<evidence type="ECO:0000256" key="4">
    <source>
        <dbReference type="ARBA" id="ARBA00007739"/>
    </source>
</evidence>
<feature type="transmembrane region" description="Helical" evidence="20">
    <location>
        <begin position="54"/>
        <end position="76"/>
    </location>
</feature>
<dbReference type="InterPro" id="IPR050396">
    <property type="entry name" value="Glycosyltr_51/Transpeptidase"/>
</dbReference>
<dbReference type="GO" id="GO:0008955">
    <property type="term" value="F:peptidoglycan glycosyltransferase activity"/>
    <property type="evidence" value="ECO:0007669"/>
    <property type="project" value="UniProtKB-EC"/>
</dbReference>
<reference evidence="23 24" key="1">
    <citation type="submission" date="2020-08" db="EMBL/GenBank/DDBJ databases">
        <authorList>
            <person name="Liu G."/>
            <person name="Sun C."/>
        </authorList>
    </citation>
    <scope>NUCLEOTIDE SEQUENCE [LARGE SCALE GENOMIC DNA]</scope>
    <source>
        <strain evidence="23 24">OT19</strain>
    </source>
</reference>
<keyword evidence="12" id="KW-0573">Peptidoglycan synthesis</keyword>
<evidence type="ECO:0000256" key="15">
    <source>
        <dbReference type="ARBA" id="ARBA00023268"/>
    </source>
</evidence>
<evidence type="ECO:0000256" key="14">
    <source>
        <dbReference type="ARBA" id="ARBA00023136"/>
    </source>
</evidence>
<evidence type="ECO:0000256" key="18">
    <source>
        <dbReference type="ARBA" id="ARBA00049902"/>
    </source>
</evidence>
<dbReference type="GO" id="GO:0071555">
    <property type="term" value="P:cell wall organization"/>
    <property type="evidence" value="ECO:0007669"/>
    <property type="project" value="UniProtKB-KW"/>
</dbReference>
<dbReference type="Pfam" id="PF00912">
    <property type="entry name" value="Transgly"/>
    <property type="match status" value="1"/>
</dbReference>
<comment type="subcellular location">
    <subcellularLocation>
        <location evidence="1">Membrane</location>
    </subcellularLocation>
</comment>
<gene>
    <name evidence="23" type="ORF">H4O24_10445</name>
</gene>
<accession>A0A7G6VRN4</accession>
<evidence type="ECO:0000313" key="23">
    <source>
        <dbReference type="EMBL" id="QNE04399.1"/>
    </source>
</evidence>
<dbReference type="FunFam" id="1.10.3810.10:FF:000001">
    <property type="entry name" value="Penicillin-binding protein 1A"/>
    <property type="match status" value="1"/>
</dbReference>
<dbReference type="GO" id="GO:0009252">
    <property type="term" value="P:peptidoglycan biosynthetic process"/>
    <property type="evidence" value="ECO:0007669"/>
    <property type="project" value="UniProtKB-UniPathway"/>
</dbReference>
<dbReference type="GO" id="GO:0016020">
    <property type="term" value="C:membrane"/>
    <property type="evidence" value="ECO:0007669"/>
    <property type="project" value="UniProtKB-SubCell"/>
</dbReference>
<keyword evidence="16" id="KW-0961">Cell wall biogenesis/degradation</keyword>
<dbReference type="UniPathway" id="UPA00219"/>
<comment type="catalytic activity">
    <reaction evidence="17">
        <text>Preferential cleavage: (Ac)2-L-Lys-D-Ala-|-D-Ala. Also transpeptidation of peptidyl-alanyl moieties that are N-acyl substituents of D-alanine.</text>
        <dbReference type="EC" id="3.4.16.4"/>
    </reaction>
</comment>
<evidence type="ECO:0000256" key="6">
    <source>
        <dbReference type="ARBA" id="ARBA00022670"/>
    </source>
</evidence>
<evidence type="ECO:0000256" key="16">
    <source>
        <dbReference type="ARBA" id="ARBA00023316"/>
    </source>
</evidence>
<feature type="compositionally biased region" description="Polar residues" evidence="19">
    <location>
        <begin position="1"/>
        <end position="10"/>
    </location>
</feature>
<comment type="similarity">
    <text evidence="4">In the N-terminal section; belongs to the glycosyltransferase 51 family.</text>
</comment>
<organism evidence="23 24">
    <name type="scientific">Croceicoccus marinus</name>
    <dbReference type="NCBI Taxonomy" id="450378"/>
    <lineage>
        <taxon>Bacteria</taxon>
        <taxon>Pseudomonadati</taxon>
        <taxon>Pseudomonadota</taxon>
        <taxon>Alphaproteobacteria</taxon>
        <taxon>Sphingomonadales</taxon>
        <taxon>Erythrobacteraceae</taxon>
        <taxon>Croceicoccus</taxon>
    </lineage>
</organism>
<dbReference type="GO" id="GO:0009002">
    <property type="term" value="F:serine-type D-Ala-D-Ala carboxypeptidase activity"/>
    <property type="evidence" value="ECO:0007669"/>
    <property type="project" value="UniProtKB-EC"/>
</dbReference>
<evidence type="ECO:0000256" key="3">
    <source>
        <dbReference type="ARBA" id="ARBA00007090"/>
    </source>
</evidence>
<dbReference type="PANTHER" id="PTHR32282">
    <property type="entry name" value="BINDING PROTEIN TRANSPEPTIDASE, PUTATIVE-RELATED"/>
    <property type="match status" value="1"/>
</dbReference>
<evidence type="ECO:0000259" key="22">
    <source>
        <dbReference type="Pfam" id="PF00912"/>
    </source>
</evidence>
<comment type="catalytic activity">
    <reaction evidence="18">
        <text>[GlcNAc-(1-&gt;4)-Mur2Ac(oyl-L-Ala-gamma-D-Glu-L-Lys-D-Ala-D-Ala)](n)-di-trans,octa-cis-undecaprenyl diphosphate + beta-D-GlcNAc-(1-&gt;4)-Mur2Ac(oyl-L-Ala-gamma-D-Glu-L-Lys-D-Ala-D-Ala)-di-trans,octa-cis-undecaprenyl diphosphate = [GlcNAc-(1-&gt;4)-Mur2Ac(oyl-L-Ala-gamma-D-Glu-L-Lys-D-Ala-D-Ala)](n+1)-di-trans,octa-cis-undecaprenyl diphosphate + di-trans,octa-cis-undecaprenyl diphosphate + H(+)</text>
        <dbReference type="Rhea" id="RHEA:23708"/>
        <dbReference type="Rhea" id="RHEA-COMP:9602"/>
        <dbReference type="Rhea" id="RHEA-COMP:9603"/>
        <dbReference type="ChEBI" id="CHEBI:15378"/>
        <dbReference type="ChEBI" id="CHEBI:58405"/>
        <dbReference type="ChEBI" id="CHEBI:60033"/>
        <dbReference type="ChEBI" id="CHEBI:78435"/>
        <dbReference type="EC" id="2.4.99.28"/>
    </reaction>
</comment>
<evidence type="ECO:0000256" key="2">
    <source>
        <dbReference type="ARBA" id="ARBA00004752"/>
    </source>
</evidence>
<dbReference type="AlphaFoldDB" id="A0A7G6VRN4"/>
<dbReference type="InterPro" id="IPR001460">
    <property type="entry name" value="PCN-bd_Tpept"/>
</dbReference>
<dbReference type="SUPFAM" id="SSF53955">
    <property type="entry name" value="Lysozyme-like"/>
    <property type="match status" value="1"/>
</dbReference>
<dbReference type="InterPro" id="IPR036950">
    <property type="entry name" value="PBP_transglycosylase"/>
</dbReference>
<proteinExistence type="inferred from homology"/>
<dbReference type="GO" id="GO:0030288">
    <property type="term" value="C:outer membrane-bounded periplasmic space"/>
    <property type="evidence" value="ECO:0007669"/>
    <property type="project" value="TreeGrafter"/>
</dbReference>
<evidence type="ECO:0000256" key="13">
    <source>
        <dbReference type="ARBA" id="ARBA00022989"/>
    </source>
</evidence>
<evidence type="ECO:0000256" key="19">
    <source>
        <dbReference type="SAM" id="MobiDB-lite"/>
    </source>
</evidence>
<keyword evidence="13 20" id="KW-1133">Transmembrane helix</keyword>
<evidence type="ECO:0000256" key="8">
    <source>
        <dbReference type="ARBA" id="ARBA00022679"/>
    </source>
</evidence>
<evidence type="ECO:0000256" key="10">
    <source>
        <dbReference type="ARBA" id="ARBA00022801"/>
    </source>
</evidence>
<dbReference type="GO" id="GO:0008658">
    <property type="term" value="F:penicillin binding"/>
    <property type="evidence" value="ECO:0007669"/>
    <property type="project" value="InterPro"/>
</dbReference>
<dbReference type="PANTHER" id="PTHR32282:SF27">
    <property type="entry name" value="PENICILLIN-BINDING PROTEIN 1A"/>
    <property type="match status" value="1"/>
</dbReference>
<feature type="region of interest" description="Disordered" evidence="19">
    <location>
        <begin position="1"/>
        <end position="30"/>
    </location>
</feature>
<keyword evidence="9 20" id="KW-0812">Transmembrane</keyword>
<dbReference type="GO" id="GO:0006508">
    <property type="term" value="P:proteolysis"/>
    <property type="evidence" value="ECO:0007669"/>
    <property type="project" value="UniProtKB-KW"/>
</dbReference>
<evidence type="ECO:0000259" key="21">
    <source>
        <dbReference type="Pfam" id="PF00905"/>
    </source>
</evidence>
<keyword evidence="6" id="KW-0645">Protease</keyword>
<evidence type="ECO:0000256" key="11">
    <source>
        <dbReference type="ARBA" id="ARBA00022960"/>
    </source>
</evidence>
<evidence type="ECO:0000256" key="9">
    <source>
        <dbReference type="ARBA" id="ARBA00022692"/>
    </source>
</evidence>
<comment type="pathway">
    <text evidence="2">Cell wall biogenesis; peptidoglycan biosynthesis.</text>
</comment>
<dbReference type="InterPro" id="IPR023346">
    <property type="entry name" value="Lysozyme-like_dom_sf"/>
</dbReference>
<evidence type="ECO:0000256" key="7">
    <source>
        <dbReference type="ARBA" id="ARBA00022676"/>
    </source>
</evidence>
<dbReference type="InterPro" id="IPR012338">
    <property type="entry name" value="Beta-lactam/transpept-like"/>
</dbReference>
<dbReference type="Proteomes" id="UP000515297">
    <property type="component" value="Chromosome"/>
</dbReference>
<evidence type="ECO:0000256" key="12">
    <source>
        <dbReference type="ARBA" id="ARBA00022984"/>
    </source>
</evidence>
<dbReference type="SUPFAM" id="SSF56601">
    <property type="entry name" value="beta-lactamase/transpeptidase-like"/>
    <property type="match status" value="1"/>
</dbReference>
<evidence type="ECO:0000313" key="24">
    <source>
        <dbReference type="Proteomes" id="UP000515297"/>
    </source>
</evidence>
<comment type="similarity">
    <text evidence="3">In the C-terminal section; belongs to the transpeptidase family.</text>
</comment>
<evidence type="ECO:0000256" key="20">
    <source>
        <dbReference type="SAM" id="Phobius"/>
    </source>
</evidence>
<dbReference type="InterPro" id="IPR001264">
    <property type="entry name" value="Glyco_trans_51"/>
</dbReference>
<name>A0A7G6VRN4_9SPHN</name>
<keyword evidence="11" id="KW-0133">Cell shape</keyword>
<keyword evidence="5" id="KW-0121">Carboxypeptidase</keyword>